<dbReference type="Pfam" id="PF10035">
    <property type="entry name" value="DUF2179"/>
    <property type="match status" value="1"/>
</dbReference>
<evidence type="ECO:0000256" key="1">
    <source>
        <dbReference type="ARBA" id="ARBA00004651"/>
    </source>
</evidence>
<dbReference type="InterPro" id="IPR003740">
    <property type="entry name" value="YitT"/>
</dbReference>
<comment type="subcellular location">
    <subcellularLocation>
        <location evidence="1">Cell membrane</location>
        <topology evidence="1">Multi-pass membrane protein</topology>
    </subcellularLocation>
</comment>
<keyword evidence="5 6" id="KW-0472">Membrane</keyword>
<evidence type="ECO:0000313" key="8">
    <source>
        <dbReference type="EMBL" id="SFS69809.1"/>
    </source>
</evidence>
<keyword evidence="9" id="KW-1185">Reference proteome</keyword>
<dbReference type="Pfam" id="PF02588">
    <property type="entry name" value="YitT_membrane"/>
    <property type="match status" value="1"/>
</dbReference>
<keyword evidence="4 6" id="KW-1133">Transmembrane helix</keyword>
<dbReference type="InterPro" id="IPR015867">
    <property type="entry name" value="N-reg_PII/ATP_PRibTrfase_C"/>
</dbReference>
<evidence type="ECO:0000259" key="7">
    <source>
        <dbReference type="Pfam" id="PF10035"/>
    </source>
</evidence>
<dbReference type="PANTHER" id="PTHR33545">
    <property type="entry name" value="UPF0750 MEMBRANE PROTEIN YITT-RELATED"/>
    <property type="match status" value="1"/>
</dbReference>
<dbReference type="Proteomes" id="UP000198660">
    <property type="component" value="Unassembled WGS sequence"/>
</dbReference>
<dbReference type="InterPro" id="IPR051461">
    <property type="entry name" value="UPF0750_membrane"/>
</dbReference>
<dbReference type="InterPro" id="IPR019264">
    <property type="entry name" value="DUF2179"/>
</dbReference>
<evidence type="ECO:0000313" key="9">
    <source>
        <dbReference type="Proteomes" id="UP000198660"/>
    </source>
</evidence>
<organism evidence="8 9">
    <name type="scientific">Marininema halotolerans</name>
    <dbReference type="NCBI Taxonomy" id="1155944"/>
    <lineage>
        <taxon>Bacteria</taxon>
        <taxon>Bacillati</taxon>
        <taxon>Bacillota</taxon>
        <taxon>Bacilli</taxon>
        <taxon>Bacillales</taxon>
        <taxon>Thermoactinomycetaceae</taxon>
        <taxon>Marininema</taxon>
    </lineage>
</organism>
<dbReference type="PIRSF" id="PIRSF006483">
    <property type="entry name" value="Membrane_protein_YitT"/>
    <property type="match status" value="1"/>
</dbReference>
<accession>A0A1I6RYM4</accession>
<dbReference type="CDD" id="cd16380">
    <property type="entry name" value="YitT_C"/>
    <property type="match status" value="1"/>
</dbReference>
<dbReference type="AlphaFoldDB" id="A0A1I6RYM4"/>
<name>A0A1I6RYM4_9BACL</name>
<evidence type="ECO:0000256" key="3">
    <source>
        <dbReference type="ARBA" id="ARBA00022692"/>
    </source>
</evidence>
<dbReference type="EMBL" id="FPAA01000006">
    <property type="protein sequence ID" value="SFS69809.1"/>
    <property type="molecule type" value="Genomic_DNA"/>
</dbReference>
<evidence type="ECO:0000256" key="6">
    <source>
        <dbReference type="SAM" id="Phobius"/>
    </source>
</evidence>
<evidence type="ECO:0000256" key="5">
    <source>
        <dbReference type="ARBA" id="ARBA00023136"/>
    </source>
</evidence>
<protein>
    <submittedName>
        <fullName evidence="8">Uncharacterized membrane-anchored protein YitT, contains DUF161 and DUF2179 domains</fullName>
    </submittedName>
</protein>
<feature type="transmembrane region" description="Helical" evidence="6">
    <location>
        <begin position="6"/>
        <end position="27"/>
    </location>
</feature>
<dbReference type="PANTHER" id="PTHR33545:SF5">
    <property type="entry name" value="UPF0750 MEMBRANE PROTEIN YITT"/>
    <property type="match status" value="1"/>
</dbReference>
<dbReference type="GO" id="GO:0005886">
    <property type="term" value="C:plasma membrane"/>
    <property type="evidence" value="ECO:0007669"/>
    <property type="project" value="UniProtKB-SubCell"/>
</dbReference>
<proteinExistence type="predicted"/>
<sequence length="273" mass="29836">MVNRVARITTIFISSILIGFAFNMFLLSHKVLSGGVSGIAMILGLLTSINSGTLIFLLNIPIFILGWMKLGKRFVTISLFSVAVTSISMGIIPIAKISEDPILSSIFGGVLVGIGTGLIFRAGGSTGGFDIVSMVLTQKKELPLGTLLFGMNAIVVFVSGFIFTWDLALYTMASIYVTGRVIDAIHTRHIKLTLMIITSNGDEVKEKLLSNLVRGITVLDGEGAYTKEKRRVLITVISRYELTRVKHMVAEVDPHSFINITQTIEVMGYFRRT</sequence>
<feature type="transmembrane region" description="Helical" evidence="6">
    <location>
        <begin position="74"/>
        <end position="95"/>
    </location>
</feature>
<feature type="domain" description="DUF2179" evidence="7">
    <location>
        <begin position="214"/>
        <end position="268"/>
    </location>
</feature>
<keyword evidence="3 6" id="KW-0812">Transmembrane</keyword>
<dbReference type="Gene3D" id="3.30.70.120">
    <property type="match status" value="1"/>
</dbReference>
<feature type="transmembrane region" description="Helical" evidence="6">
    <location>
        <begin position="39"/>
        <end position="68"/>
    </location>
</feature>
<evidence type="ECO:0000256" key="4">
    <source>
        <dbReference type="ARBA" id="ARBA00022989"/>
    </source>
</evidence>
<keyword evidence="2" id="KW-1003">Cell membrane</keyword>
<feature type="transmembrane region" description="Helical" evidence="6">
    <location>
        <begin position="142"/>
        <end position="165"/>
    </location>
</feature>
<gene>
    <name evidence="8" type="ORF">SAMN05444972_10636</name>
</gene>
<reference evidence="9" key="1">
    <citation type="submission" date="2016-10" db="EMBL/GenBank/DDBJ databases">
        <authorList>
            <person name="Varghese N."/>
            <person name="Submissions S."/>
        </authorList>
    </citation>
    <scope>NUCLEOTIDE SEQUENCE [LARGE SCALE GENOMIC DNA]</scope>
    <source>
        <strain evidence="9">DSM 45789</strain>
    </source>
</reference>
<feature type="transmembrane region" description="Helical" evidence="6">
    <location>
        <begin position="102"/>
        <end position="122"/>
    </location>
</feature>
<evidence type="ECO:0000256" key="2">
    <source>
        <dbReference type="ARBA" id="ARBA00022475"/>
    </source>
</evidence>